<keyword evidence="2" id="KW-1185">Reference proteome</keyword>
<protein>
    <submittedName>
        <fullName evidence="1">2119_t:CDS:1</fullName>
    </submittedName>
</protein>
<organism evidence="1 2">
    <name type="scientific">Dentiscutata heterogama</name>
    <dbReference type="NCBI Taxonomy" id="1316150"/>
    <lineage>
        <taxon>Eukaryota</taxon>
        <taxon>Fungi</taxon>
        <taxon>Fungi incertae sedis</taxon>
        <taxon>Mucoromycota</taxon>
        <taxon>Glomeromycotina</taxon>
        <taxon>Glomeromycetes</taxon>
        <taxon>Diversisporales</taxon>
        <taxon>Gigasporaceae</taxon>
        <taxon>Dentiscutata</taxon>
    </lineage>
</organism>
<evidence type="ECO:0000313" key="1">
    <source>
        <dbReference type="EMBL" id="CAG8576107.1"/>
    </source>
</evidence>
<comment type="caution">
    <text evidence="1">The sequence shown here is derived from an EMBL/GenBank/DDBJ whole genome shotgun (WGS) entry which is preliminary data.</text>
</comment>
<proteinExistence type="predicted"/>
<evidence type="ECO:0000313" key="2">
    <source>
        <dbReference type="Proteomes" id="UP000789702"/>
    </source>
</evidence>
<dbReference type="EMBL" id="CAJVPU010007716">
    <property type="protein sequence ID" value="CAG8576107.1"/>
    <property type="molecule type" value="Genomic_DNA"/>
</dbReference>
<sequence>DLQVLYNKKQPTSSAPSKNNKKQHLPYLSQPLRSDNNNNSETLTEGEKYLYEKLSKKFQPTKLHVQDISGGCGSMYAIEISSLQFNGLPIIKQHRMINELLEDDIKKMHGIRDGQIVAFNDKYPAANHHILVIPKRHIKNINGFTKEDVEMGFGSPPFNSVLHVHMHVLSKPVTCSWPRSMAFGNWIFRNVDEVIAKLSN</sequence>
<reference evidence="1" key="1">
    <citation type="submission" date="2021-06" db="EMBL/GenBank/DDBJ databases">
        <authorList>
            <person name="Kallberg Y."/>
            <person name="Tangrot J."/>
            <person name="Rosling A."/>
        </authorList>
    </citation>
    <scope>NUCLEOTIDE SEQUENCE</scope>
    <source>
        <strain evidence="1">IL203A</strain>
    </source>
</reference>
<name>A0ACA9MB50_9GLOM</name>
<feature type="non-terminal residue" evidence="1">
    <location>
        <position position="1"/>
    </location>
</feature>
<gene>
    <name evidence="1" type="ORF">DHETER_LOCUS6272</name>
</gene>
<dbReference type="Proteomes" id="UP000789702">
    <property type="component" value="Unassembled WGS sequence"/>
</dbReference>
<accession>A0ACA9MB50</accession>